<accession>M7YI26</accession>
<evidence type="ECO:0000313" key="2">
    <source>
        <dbReference type="EMBL" id="EMS46446.1"/>
    </source>
</evidence>
<proteinExistence type="predicted"/>
<protein>
    <submittedName>
        <fullName evidence="2">Uncharacterized protein</fullName>
    </submittedName>
</protein>
<sequence length="125" mass="13869">MAVQGAVQGCRPTLLAIRGTSGPKAEEQVLLWRRIGAGNRRKSTGRRKAIAEVRDGRLGRRRRPQQGEGRDGVAWRSRRQAGSRDVVQHDVEREAGGGAMAWRRRRRQDSGQASARSRSSDLGSR</sequence>
<organism evidence="2">
    <name type="scientific">Triticum urartu</name>
    <name type="common">Red wild einkorn</name>
    <name type="synonym">Crithodium urartu</name>
    <dbReference type="NCBI Taxonomy" id="4572"/>
    <lineage>
        <taxon>Eukaryota</taxon>
        <taxon>Viridiplantae</taxon>
        <taxon>Streptophyta</taxon>
        <taxon>Embryophyta</taxon>
        <taxon>Tracheophyta</taxon>
        <taxon>Spermatophyta</taxon>
        <taxon>Magnoliopsida</taxon>
        <taxon>Liliopsida</taxon>
        <taxon>Poales</taxon>
        <taxon>Poaceae</taxon>
        <taxon>BOP clade</taxon>
        <taxon>Pooideae</taxon>
        <taxon>Triticodae</taxon>
        <taxon>Triticeae</taxon>
        <taxon>Triticinae</taxon>
        <taxon>Triticum</taxon>
    </lineage>
</organism>
<dbReference type="AlphaFoldDB" id="M7YI26"/>
<feature type="compositionally biased region" description="Polar residues" evidence="1">
    <location>
        <begin position="110"/>
        <end position="125"/>
    </location>
</feature>
<feature type="compositionally biased region" description="Basic and acidic residues" evidence="1">
    <location>
        <begin position="49"/>
        <end position="58"/>
    </location>
</feature>
<name>M7YI26_TRIUA</name>
<dbReference type="EMBL" id="KD274505">
    <property type="protein sequence ID" value="EMS46446.1"/>
    <property type="molecule type" value="Genomic_DNA"/>
</dbReference>
<feature type="region of interest" description="Disordered" evidence="1">
    <location>
        <begin position="36"/>
        <end position="125"/>
    </location>
</feature>
<gene>
    <name evidence="2" type="ORF">TRIUR3_33330</name>
</gene>
<feature type="compositionally biased region" description="Basic and acidic residues" evidence="1">
    <location>
        <begin position="86"/>
        <end position="95"/>
    </location>
</feature>
<feature type="compositionally biased region" description="Basic residues" evidence="1">
    <location>
        <begin position="39"/>
        <end position="48"/>
    </location>
</feature>
<evidence type="ECO:0000256" key="1">
    <source>
        <dbReference type="SAM" id="MobiDB-lite"/>
    </source>
</evidence>
<reference evidence="2" key="1">
    <citation type="journal article" date="2013" name="Nature">
        <title>Draft genome of the wheat A-genome progenitor Triticum urartu.</title>
        <authorList>
            <person name="Ling H.Q."/>
            <person name="Zhao S."/>
            <person name="Liu D."/>
            <person name="Wang J."/>
            <person name="Sun H."/>
            <person name="Zhang C."/>
            <person name="Fan H."/>
            <person name="Li D."/>
            <person name="Dong L."/>
            <person name="Tao Y."/>
            <person name="Gao C."/>
            <person name="Wu H."/>
            <person name="Li Y."/>
            <person name="Cui Y."/>
            <person name="Guo X."/>
            <person name="Zheng S."/>
            <person name="Wang B."/>
            <person name="Yu K."/>
            <person name="Liang Q."/>
            <person name="Yang W."/>
            <person name="Lou X."/>
            <person name="Chen J."/>
            <person name="Feng M."/>
            <person name="Jian J."/>
            <person name="Zhang X."/>
            <person name="Luo G."/>
            <person name="Jiang Y."/>
            <person name="Liu J."/>
            <person name="Wang Z."/>
            <person name="Sha Y."/>
            <person name="Zhang B."/>
            <person name="Wu H."/>
            <person name="Tang D."/>
            <person name="Shen Q."/>
            <person name="Xue P."/>
            <person name="Zou S."/>
            <person name="Wang X."/>
            <person name="Liu X."/>
            <person name="Wang F."/>
            <person name="Yang Y."/>
            <person name="An X."/>
            <person name="Dong Z."/>
            <person name="Zhang K."/>
            <person name="Zhang X."/>
            <person name="Luo M.C."/>
            <person name="Dvorak J."/>
            <person name="Tong Y."/>
            <person name="Wang J."/>
            <person name="Yang H."/>
            <person name="Li Z."/>
            <person name="Wang D."/>
            <person name="Zhang A."/>
            <person name="Wang J."/>
        </authorList>
    </citation>
    <scope>NUCLEOTIDE SEQUENCE</scope>
</reference>